<reference evidence="1" key="1">
    <citation type="journal article" date="2021" name="Environ. Microbiol.">
        <title>Gene family expansions and transcriptome signatures uncover fungal adaptations to wood decay.</title>
        <authorList>
            <person name="Hage H."/>
            <person name="Miyauchi S."/>
            <person name="Viragh M."/>
            <person name="Drula E."/>
            <person name="Min B."/>
            <person name="Chaduli D."/>
            <person name="Navarro D."/>
            <person name="Favel A."/>
            <person name="Norest M."/>
            <person name="Lesage-Meessen L."/>
            <person name="Balint B."/>
            <person name="Merenyi Z."/>
            <person name="de Eugenio L."/>
            <person name="Morin E."/>
            <person name="Martinez A.T."/>
            <person name="Baldrian P."/>
            <person name="Stursova M."/>
            <person name="Martinez M.J."/>
            <person name="Novotny C."/>
            <person name="Magnuson J.K."/>
            <person name="Spatafora J.W."/>
            <person name="Maurice S."/>
            <person name="Pangilinan J."/>
            <person name="Andreopoulos W."/>
            <person name="LaButti K."/>
            <person name="Hundley H."/>
            <person name="Na H."/>
            <person name="Kuo A."/>
            <person name="Barry K."/>
            <person name="Lipzen A."/>
            <person name="Henrissat B."/>
            <person name="Riley R."/>
            <person name="Ahrendt S."/>
            <person name="Nagy L.G."/>
            <person name="Grigoriev I.V."/>
            <person name="Martin F."/>
            <person name="Rosso M.N."/>
        </authorList>
    </citation>
    <scope>NUCLEOTIDE SEQUENCE</scope>
    <source>
        <strain evidence="1">CBS 384.51</strain>
    </source>
</reference>
<evidence type="ECO:0000313" key="1">
    <source>
        <dbReference type="EMBL" id="KAI0086051.1"/>
    </source>
</evidence>
<name>A0ACB8TVU3_9APHY</name>
<dbReference type="EMBL" id="MU274926">
    <property type="protein sequence ID" value="KAI0086051.1"/>
    <property type="molecule type" value="Genomic_DNA"/>
</dbReference>
<accession>A0ACB8TVU3</accession>
<gene>
    <name evidence="1" type="ORF">BDY19DRAFT_376682</name>
</gene>
<sequence>MTGTTERSFRPTNFVLSTSIVLIAWFTSVCFAAHPIANNHALHRIIKPSDGTQAHSVRNLIDKVLAREIEWEPELSRCAVQCSVLEQAFSVCKVSECLCTDVVALGYRQCMACSINLAQEPGLLSDAQANMNGFIEQCRSDGFDINPQTVSVGDATLAVPSFTPFTGTVNEFSNFPSPTVTAFPSGSVIIISGGGSFGGTISFGATVTAGTNNGGESVSAVTVSERVTASSSANILSNLPSSPTVSVTFPTGTGNTAVASSNTTPSGAMGIHVVTSRYLLGLLTALAIIAL</sequence>
<keyword evidence="2" id="KW-1185">Reference proteome</keyword>
<dbReference type="Proteomes" id="UP001055072">
    <property type="component" value="Unassembled WGS sequence"/>
</dbReference>
<organism evidence="1 2">
    <name type="scientific">Irpex rosettiformis</name>
    <dbReference type="NCBI Taxonomy" id="378272"/>
    <lineage>
        <taxon>Eukaryota</taxon>
        <taxon>Fungi</taxon>
        <taxon>Dikarya</taxon>
        <taxon>Basidiomycota</taxon>
        <taxon>Agaricomycotina</taxon>
        <taxon>Agaricomycetes</taxon>
        <taxon>Polyporales</taxon>
        <taxon>Irpicaceae</taxon>
        <taxon>Irpex</taxon>
    </lineage>
</organism>
<proteinExistence type="predicted"/>
<evidence type="ECO:0000313" key="2">
    <source>
        <dbReference type="Proteomes" id="UP001055072"/>
    </source>
</evidence>
<protein>
    <submittedName>
        <fullName evidence="1">Uncharacterized protein</fullName>
    </submittedName>
</protein>
<comment type="caution">
    <text evidence="1">The sequence shown here is derived from an EMBL/GenBank/DDBJ whole genome shotgun (WGS) entry which is preliminary data.</text>
</comment>